<protein>
    <recommendedName>
        <fullName evidence="3">Tc1-like transposase DDE domain-containing protein</fullName>
    </recommendedName>
</protein>
<dbReference type="Ensembl" id="ENSPKIT00000012180.1">
    <property type="protein sequence ID" value="ENSPKIP00000031337.1"/>
    <property type="gene ID" value="ENSPKIG00000011855.1"/>
</dbReference>
<sequence>YHAYIVSWNTNFGSELTWMTVLWRHTGVTSVIRGTLMAQRCISDILCLHDLPLLRQHPGTVFQQDNAHPHIACVSMDCLRHVEVLPWPARSPDLSPIKVWEHSDVNSDPVRIHRISRASYNSCRPTCHRRGYNNFGPK</sequence>
<keyword evidence="2" id="KW-1185">Reference proteome</keyword>
<dbReference type="Gene3D" id="3.30.420.10">
    <property type="entry name" value="Ribonuclease H-like superfamily/Ribonuclease H"/>
    <property type="match status" value="1"/>
</dbReference>
<name>A0A3B3SKT4_9TELE</name>
<dbReference type="AlphaFoldDB" id="A0A3B3SKT4"/>
<dbReference type="GeneTree" id="ENSGT00940000177259"/>
<evidence type="ECO:0000313" key="2">
    <source>
        <dbReference type="Proteomes" id="UP000261540"/>
    </source>
</evidence>
<reference evidence="1" key="2">
    <citation type="submission" date="2025-09" db="UniProtKB">
        <authorList>
            <consortium name="Ensembl"/>
        </authorList>
    </citation>
    <scope>IDENTIFICATION</scope>
</reference>
<dbReference type="Proteomes" id="UP000261540">
    <property type="component" value="Unplaced"/>
</dbReference>
<organism evidence="1 2">
    <name type="scientific">Paramormyrops kingsleyae</name>
    <dbReference type="NCBI Taxonomy" id="1676925"/>
    <lineage>
        <taxon>Eukaryota</taxon>
        <taxon>Metazoa</taxon>
        <taxon>Chordata</taxon>
        <taxon>Craniata</taxon>
        <taxon>Vertebrata</taxon>
        <taxon>Euteleostomi</taxon>
        <taxon>Actinopterygii</taxon>
        <taxon>Neopterygii</taxon>
        <taxon>Teleostei</taxon>
        <taxon>Osteoglossocephala</taxon>
        <taxon>Osteoglossomorpha</taxon>
        <taxon>Osteoglossiformes</taxon>
        <taxon>Mormyridae</taxon>
        <taxon>Paramormyrops</taxon>
    </lineage>
</organism>
<dbReference type="InterPro" id="IPR036397">
    <property type="entry name" value="RNaseH_sf"/>
</dbReference>
<accession>A0A3B3SKT4</accession>
<dbReference type="GO" id="GO:0003676">
    <property type="term" value="F:nucleic acid binding"/>
    <property type="evidence" value="ECO:0007669"/>
    <property type="project" value="InterPro"/>
</dbReference>
<evidence type="ECO:0000313" key="1">
    <source>
        <dbReference type="Ensembl" id="ENSPKIP00000031337.1"/>
    </source>
</evidence>
<reference evidence="1" key="1">
    <citation type="submission" date="2025-08" db="UniProtKB">
        <authorList>
            <consortium name="Ensembl"/>
        </authorList>
    </citation>
    <scope>IDENTIFICATION</scope>
</reference>
<evidence type="ECO:0008006" key="3">
    <source>
        <dbReference type="Google" id="ProtNLM"/>
    </source>
</evidence>
<proteinExistence type="predicted"/>